<keyword evidence="2" id="KW-1185">Reference proteome</keyword>
<sequence length="74" mass="8388">MNQFHNDVQIEPITSIVTFKLPQSMHNALLNMANERAMSISALTREFVARALGMTTTINDRPSIANRRGSRSKW</sequence>
<gene>
    <name evidence="1" type="ordered locus">Desti_5220</name>
</gene>
<dbReference type="HOGENOM" id="CLU_2751264_0_0_7"/>
<proteinExistence type="predicted"/>
<dbReference type="STRING" id="706587.Desti_5220"/>
<dbReference type="Proteomes" id="UP000006055">
    <property type="component" value="Chromosome"/>
</dbReference>
<dbReference type="KEGG" id="dti:Desti_5220"/>
<evidence type="ECO:0008006" key="3">
    <source>
        <dbReference type="Google" id="ProtNLM"/>
    </source>
</evidence>
<evidence type="ECO:0000313" key="2">
    <source>
        <dbReference type="Proteomes" id="UP000006055"/>
    </source>
</evidence>
<name>I4CE26_DESTA</name>
<dbReference type="AlphaFoldDB" id="I4CE26"/>
<reference evidence="2" key="1">
    <citation type="submission" date="2012-06" db="EMBL/GenBank/DDBJ databases">
        <title>Complete sequence of chromosome of Desulfomonile tiedjei DSM 6799.</title>
        <authorList>
            <person name="Lucas S."/>
            <person name="Copeland A."/>
            <person name="Lapidus A."/>
            <person name="Glavina del Rio T."/>
            <person name="Dalin E."/>
            <person name="Tice H."/>
            <person name="Bruce D."/>
            <person name="Goodwin L."/>
            <person name="Pitluck S."/>
            <person name="Peters L."/>
            <person name="Ovchinnikova G."/>
            <person name="Zeytun A."/>
            <person name="Lu M."/>
            <person name="Kyrpides N."/>
            <person name="Mavromatis K."/>
            <person name="Ivanova N."/>
            <person name="Brettin T."/>
            <person name="Detter J.C."/>
            <person name="Han C."/>
            <person name="Larimer F."/>
            <person name="Land M."/>
            <person name="Hauser L."/>
            <person name="Markowitz V."/>
            <person name="Cheng J.-F."/>
            <person name="Hugenholtz P."/>
            <person name="Woyke T."/>
            <person name="Wu D."/>
            <person name="Spring S."/>
            <person name="Schroeder M."/>
            <person name="Brambilla E."/>
            <person name="Klenk H.-P."/>
            <person name="Eisen J.A."/>
        </authorList>
    </citation>
    <scope>NUCLEOTIDE SEQUENCE [LARGE SCALE GENOMIC DNA]</scope>
    <source>
        <strain evidence="2">ATCC 49306 / DSM 6799 / DCB-1</strain>
    </source>
</reference>
<accession>I4CE26</accession>
<dbReference type="EMBL" id="CP003360">
    <property type="protein sequence ID" value="AFM27817.1"/>
    <property type="molecule type" value="Genomic_DNA"/>
</dbReference>
<dbReference type="RefSeq" id="WP_014812917.1">
    <property type="nucleotide sequence ID" value="NC_018025.1"/>
</dbReference>
<evidence type="ECO:0000313" key="1">
    <source>
        <dbReference type="EMBL" id="AFM27817.1"/>
    </source>
</evidence>
<organism evidence="1 2">
    <name type="scientific">Desulfomonile tiedjei (strain ATCC 49306 / DSM 6799 / DCB-1)</name>
    <dbReference type="NCBI Taxonomy" id="706587"/>
    <lineage>
        <taxon>Bacteria</taxon>
        <taxon>Pseudomonadati</taxon>
        <taxon>Thermodesulfobacteriota</taxon>
        <taxon>Desulfomonilia</taxon>
        <taxon>Desulfomonilales</taxon>
        <taxon>Desulfomonilaceae</taxon>
        <taxon>Desulfomonile</taxon>
    </lineage>
</organism>
<protein>
    <recommendedName>
        <fullName evidence="3">CopG-like ribbon-helix-helix domain-containing protein</fullName>
    </recommendedName>
</protein>